<dbReference type="PROSITE" id="PS01096">
    <property type="entry name" value="PPIC_PPIASE_1"/>
    <property type="match status" value="1"/>
</dbReference>
<name>A0A936ZPU9_9BURK</name>
<evidence type="ECO:0000256" key="3">
    <source>
        <dbReference type="ARBA" id="ARBA00022764"/>
    </source>
</evidence>
<accession>A0A936ZPU9</accession>
<evidence type="ECO:0000259" key="10">
    <source>
        <dbReference type="PROSITE" id="PS50198"/>
    </source>
</evidence>
<dbReference type="GO" id="GO:0042277">
    <property type="term" value="F:peptide binding"/>
    <property type="evidence" value="ECO:0007669"/>
    <property type="project" value="InterPro"/>
</dbReference>
<comment type="catalytic activity">
    <reaction evidence="7">
        <text>[protein]-peptidylproline (omega=180) = [protein]-peptidylproline (omega=0)</text>
        <dbReference type="Rhea" id="RHEA:16237"/>
        <dbReference type="Rhea" id="RHEA-COMP:10747"/>
        <dbReference type="Rhea" id="RHEA-COMP:10748"/>
        <dbReference type="ChEBI" id="CHEBI:83833"/>
        <dbReference type="ChEBI" id="CHEBI:83834"/>
        <dbReference type="EC" id="5.2.1.8"/>
    </reaction>
</comment>
<dbReference type="InterPro" id="IPR027304">
    <property type="entry name" value="Trigger_fact/SurA_dom_sf"/>
</dbReference>
<dbReference type="SUPFAM" id="SSF109998">
    <property type="entry name" value="Triger factor/SurA peptide-binding domain-like"/>
    <property type="match status" value="1"/>
</dbReference>
<feature type="coiled-coil region" evidence="8">
    <location>
        <begin position="340"/>
        <end position="367"/>
    </location>
</feature>
<evidence type="ECO:0000256" key="2">
    <source>
        <dbReference type="ARBA" id="ARBA00022737"/>
    </source>
</evidence>
<evidence type="ECO:0000256" key="9">
    <source>
        <dbReference type="SAM" id="MobiDB-lite"/>
    </source>
</evidence>
<proteinExistence type="inferred from homology"/>
<dbReference type="InterPro" id="IPR000297">
    <property type="entry name" value="PPIase_PpiC"/>
</dbReference>
<dbReference type="HAMAP" id="MF_01183">
    <property type="entry name" value="Chaperone_SurA"/>
    <property type="match status" value="1"/>
</dbReference>
<keyword evidence="6 7" id="KW-0413">Isomerase</keyword>
<dbReference type="EMBL" id="JAEQNA010000004">
    <property type="protein sequence ID" value="MBL0421248.1"/>
    <property type="molecule type" value="Genomic_DNA"/>
</dbReference>
<dbReference type="SUPFAM" id="SSF54534">
    <property type="entry name" value="FKBP-like"/>
    <property type="match status" value="2"/>
</dbReference>
<comment type="subcellular location">
    <subcellularLocation>
        <location evidence="7">Periplasm</location>
    </subcellularLocation>
    <text evidence="7">Is capable of associating with the outer membrane.</text>
</comment>
<dbReference type="RefSeq" id="WP_201684323.1">
    <property type="nucleotide sequence ID" value="NZ_JAEQNA010000004.1"/>
</dbReference>
<dbReference type="Gene3D" id="1.10.4030.10">
    <property type="entry name" value="Porin chaperone SurA, peptide-binding domain"/>
    <property type="match status" value="1"/>
</dbReference>
<evidence type="ECO:0000313" key="12">
    <source>
        <dbReference type="Proteomes" id="UP000613011"/>
    </source>
</evidence>
<comment type="domain">
    <text evidence="7">The PPIase activity resides only in the second parvulin domain. The N-terminal region and the C-terminal tail are necessary and sufficient for the chaperone activity of SurA. The PPIase activity is dispensable for SurA to function as a chaperone. The N-terminal region and the C-terminal tail are also required for porin recognition.</text>
</comment>
<keyword evidence="5 7" id="KW-0143">Chaperone</keyword>
<feature type="chain" id="PRO_5038192612" description="Chaperone SurA" evidence="7">
    <location>
        <begin position="32"/>
        <end position="469"/>
    </location>
</feature>
<feature type="compositionally biased region" description="Low complexity" evidence="9">
    <location>
        <begin position="41"/>
        <end position="57"/>
    </location>
</feature>
<dbReference type="PROSITE" id="PS50198">
    <property type="entry name" value="PPIC_PPIASE_2"/>
    <property type="match status" value="2"/>
</dbReference>
<evidence type="ECO:0000256" key="7">
    <source>
        <dbReference type="HAMAP-Rule" id="MF_01183"/>
    </source>
</evidence>
<keyword evidence="3 7" id="KW-0574">Periplasm</keyword>
<feature type="domain" description="PpiC" evidence="10">
    <location>
        <begin position="322"/>
        <end position="421"/>
    </location>
</feature>
<dbReference type="InterPro" id="IPR050280">
    <property type="entry name" value="OMP_Chaperone_SurA"/>
</dbReference>
<reference evidence="11" key="1">
    <citation type="submission" date="2021-01" db="EMBL/GenBank/DDBJ databases">
        <title>Ramlibacter sp. strain AW1 16S ribosomal RNA gene Genome sequencing and assembly.</title>
        <authorList>
            <person name="Kang M."/>
        </authorList>
    </citation>
    <scope>NUCLEOTIDE SEQUENCE</scope>
    <source>
        <strain evidence="11">AW1</strain>
    </source>
</reference>
<keyword evidence="4 7" id="KW-0697">Rotamase</keyword>
<evidence type="ECO:0000256" key="8">
    <source>
        <dbReference type="SAM" id="Coils"/>
    </source>
</evidence>
<dbReference type="GO" id="GO:0051082">
    <property type="term" value="F:unfolded protein binding"/>
    <property type="evidence" value="ECO:0007669"/>
    <property type="project" value="UniProtKB-UniRule"/>
</dbReference>
<dbReference type="InterPro" id="IPR015391">
    <property type="entry name" value="SurA_N"/>
</dbReference>
<keyword evidence="8" id="KW-0175">Coiled coil</keyword>
<dbReference type="Proteomes" id="UP000613011">
    <property type="component" value="Unassembled WGS sequence"/>
</dbReference>
<dbReference type="GO" id="GO:0003755">
    <property type="term" value="F:peptidyl-prolyl cis-trans isomerase activity"/>
    <property type="evidence" value="ECO:0007669"/>
    <property type="project" value="UniProtKB-UniRule"/>
</dbReference>
<organism evidence="11 12">
    <name type="scientific">Ramlibacter aurantiacus</name>
    <dbReference type="NCBI Taxonomy" id="2801330"/>
    <lineage>
        <taxon>Bacteria</taxon>
        <taxon>Pseudomonadati</taxon>
        <taxon>Pseudomonadota</taxon>
        <taxon>Betaproteobacteria</taxon>
        <taxon>Burkholderiales</taxon>
        <taxon>Comamonadaceae</taxon>
        <taxon>Ramlibacter</taxon>
    </lineage>
</organism>
<dbReference type="PANTHER" id="PTHR47637:SF1">
    <property type="entry name" value="CHAPERONE SURA"/>
    <property type="match status" value="1"/>
</dbReference>
<protein>
    <recommendedName>
        <fullName evidence="7">Chaperone SurA</fullName>
    </recommendedName>
    <alternativeName>
        <fullName evidence="7">Peptidyl-prolyl cis-trans isomerase SurA</fullName>
        <shortName evidence="7">PPIase SurA</shortName>
        <ecNumber evidence="7">5.2.1.8</ecNumber>
    </alternativeName>
    <alternativeName>
        <fullName evidence="7">Rotamase SurA</fullName>
    </alternativeName>
</protein>
<feature type="domain" description="PpiC" evidence="10">
    <location>
        <begin position="209"/>
        <end position="311"/>
    </location>
</feature>
<evidence type="ECO:0000256" key="4">
    <source>
        <dbReference type="ARBA" id="ARBA00023110"/>
    </source>
</evidence>
<gene>
    <name evidence="7" type="primary">surA</name>
    <name evidence="11" type="ORF">JI739_12890</name>
</gene>
<evidence type="ECO:0000256" key="5">
    <source>
        <dbReference type="ARBA" id="ARBA00023186"/>
    </source>
</evidence>
<dbReference type="GO" id="GO:0050821">
    <property type="term" value="P:protein stabilization"/>
    <property type="evidence" value="ECO:0007669"/>
    <property type="project" value="InterPro"/>
</dbReference>
<dbReference type="GO" id="GO:0043165">
    <property type="term" value="P:Gram-negative-bacterium-type cell outer membrane assembly"/>
    <property type="evidence" value="ECO:0007669"/>
    <property type="project" value="InterPro"/>
</dbReference>
<dbReference type="InterPro" id="IPR046357">
    <property type="entry name" value="PPIase_dom_sf"/>
</dbReference>
<sequence length="469" mass="52099" precursor="true">MISIQFPRPRAIALGLVAGAFLASTTIPASAQLRLGPGPGVRSAPVPSTAAPAASDPSTRSADYIVAVVNSEPITNNEVQARVARVQQELSEPGARMPDRESLVRQVLEQLIVERAQLQLARELQLRVDEGMVDAAEQNIARQNQLDVADFRRRLAAEGISPESFRQDLRNQLLLSRLRQREVEPRVRVTDAEVERFIHEQQNTSDLSAVELNLAHILVAVPENAPAELVRELRTKAERVRDRARAGEDFAALARELSDAPGAATNGGVVGVRTADRYPSLFVEATQPLAPGQVSDVVRSGAGFHVIKVLEKRRGELPGSTVVQNRARHILLRPTAQLSESEARQRLEDFKKRIESGQAEFAELARRHSQDGSAREGGDLGWANPGMFVPEFEEVLATLSPGQIADPVQTRFGLHLIQLVDRRQHTLSPREQRELARNVLREKRLQEEYARWARDVRARAWVELRDPPR</sequence>
<dbReference type="Pfam" id="PF00639">
    <property type="entry name" value="Rotamase"/>
    <property type="match status" value="2"/>
</dbReference>
<keyword evidence="12" id="KW-1185">Reference proteome</keyword>
<feature type="signal peptide" evidence="7">
    <location>
        <begin position="1"/>
        <end position="31"/>
    </location>
</feature>
<keyword evidence="1 7" id="KW-0732">Signal</keyword>
<dbReference type="GO" id="GO:0030288">
    <property type="term" value="C:outer membrane-bounded periplasmic space"/>
    <property type="evidence" value="ECO:0007669"/>
    <property type="project" value="InterPro"/>
</dbReference>
<evidence type="ECO:0000313" key="11">
    <source>
        <dbReference type="EMBL" id="MBL0421248.1"/>
    </source>
</evidence>
<dbReference type="Gene3D" id="3.10.50.40">
    <property type="match status" value="2"/>
</dbReference>
<dbReference type="InterPro" id="IPR023058">
    <property type="entry name" value="PPIase_PpiC_CS"/>
</dbReference>
<dbReference type="PANTHER" id="PTHR47637">
    <property type="entry name" value="CHAPERONE SURA"/>
    <property type="match status" value="1"/>
</dbReference>
<comment type="caution">
    <text evidence="11">The sequence shown here is derived from an EMBL/GenBank/DDBJ whole genome shotgun (WGS) entry which is preliminary data.</text>
</comment>
<keyword evidence="2 7" id="KW-0677">Repeat</keyword>
<comment type="function">
    <text evidence="7">Chaperone involved in the correct folding and assembly of outer membrane proteins. Recognizes specific patterns of aromatic residues and the orientation of their side chains, which are found more frequently in integral outer membrane proteins. May act in both early periplasmic and late outer membrane-associated steps of protein maturation.</text>
</comment>
<evidence type="ECO:0000256" key="6">
    <source>
        <dbReference type="ARBA" id="ARBA00023235"/>
    </source>
</evidence>
<feature type="region of interest" description="Disordered" evidence="9">
    <location>
        <begin position="38"/>
        <end position="57"/>
    </location>
</feature>
<dbReference type="InterPro" id="IPR023034">
    <property type="entry name" value="PPIase_SurA"/>
</dbReference>
<evidence type="ECO:0000256" key="1">
    <source>
        <dbReference type="ARBA" id="ARBA00022729"/>
    </source>
</evidence>
<dbReference type="Pfam" id="PF09312">
    <property type="entry name" value="SurA_N"/>
    <property type="match status" value="1"/>
</dbReference>
<dbReference type="AlphaFoldDB" id="A0A936ZPU9"/>
<dbReference type="GO" id="GO:0006457">
    <property type="term" value="P:protein folding"/>
    <property type="evidence" value="ECO:0007669"/>
    <property type="project" value="UniProtKB-UniRule"/>
</dbReference>
<dbReference type="EC" id="5.2.1.8" evidence="7"/>